<evidence type="ECO:0000313" key="6">
    <source>
        <dbReference type="EMBL" id="MBB5189239.1"/>
    </source>
</evidence>
<dbReference type="Gene3D" id="3.40.50.10950">
    <property type="match status" value="1"/>
</dbReference>
<dbReference type="PIRSF" id="PIRSF000428">
    <property type="entry name" value="P_Ac_trans"/>
    <property type="match status" value="1"/>
</dbReference>
<evidence type="ECO:0000313" key="7">
    <source>
        <dbReference type="Proteomes" id="UP000536640"/>
    </source>
</evidence>
<dbReference type="EMBL" id="JACHHW010000017">
    <property type="protein sequence ID" value="MBB5189239.1"/>
    <property type="molecule type" value="Genomic_DNA"/>
</dbReference>
<evidence type="ECO:0000256" key="2">
    <source>
        <dbReference type="ARBA" id="ARBA00012707"/>
    </source>
</evidence>
<dbReference type="InterPro" id="IPR050500">
    <property type="entry name" value="Phos_Acetyltrans/Butyryltrans"/>
</dbReference>
<dbReference type="PANTHER" id="PTHR43356">
    <property type="entry name" value="PHOSPHATE ACETYLTRANSFERASE"/>
    <property type="match status" value="1"/>
</dbReference>
<dbReference type="Proteomes" id="UP000536640">
    <property type="component" value="Unassembled WGS sequence"/>
</dbReference>
<dbReference type="AlphaFoldDB" id="A0A840R7E9"/>
<evidence type="ECO:0000259" key="5">
    <source>
        <dbReference type="Pfam" id="PF01515"/>
    </source>
</evidence>
<dbReference type="NCBIfam" id="TIGR00651">
    <property type="entry name" value="pta"/>
    <property type="match status" value="1"/>
</dbReference>
<dbReference type="InterPro" id="IPR042113">
    <property type="entry name" value="P_AcTrfase_dom1"/>
</dbReference>
<dbReference type="Gene3D" id="3.40.50.10750">
    <property type="entry name" value="Isocitrate/Isopropylmalate dehydrogenase-like"/>
    <property type="match status" value="1"/>
</dbReference>
<dbReference type="SUPFAM" id="SSF53659">
    <property type="entry name" value="Isocitrate/Isopropylmalate dehydrogenase-like"/>
    <property type="match status" value="1"/>
</dbReference>
<keyword evidence="4" id="KW-0012">Acyltransferase</keyword>
<dbReference type="Pfam" id="PF01515">
    <property type="entry name" value="PTA_PTB"/>
    <property type="match status" value="1"/>
</dbReference>
<dbReference type="InterPro" id="IPR002505">
    <property type="entry name" value="PTA_PTB"/>
</dbReference>
<keyword evidence="7" id="KW-1185">Reference proteome</keyword>
<name>A0A840R7E9_9GAMM</name>
<evidence type="ECO:0000256" key="3">
    <source>
        <dbReference type="ARBA" id="ARBA00022679"/>
    </source>
</evidence>
<evidence type="ECO:0000256" key="4">
    <source>
        <dbReference type="ARBA" id="ARBA00023315"/>
    </source>
</evidence>
<dbReference type="GO" id="GO:0008959">
    <property type="term" value="F:phosphate acetyltransferase activity"/>
    <property type="evidence" value="ECO:0007669"/>
    <property type="project" value="UniProtKB-EC"/>
</dbReference>
<comment type="caution">
    <text evidence="6">The sequence shown here is derived from an EMBL/GenBank/DDBJ whole genome shotgun (WGS) entry which is preliminary data.</text>
</comment>
<evidence type="ECO:0000256" key="1">
    <source>
        <dbReference type="ARBA" id="ARBA00005656"/>
    </source>
</evidence>
<dbReference type="RefSeq" id="WP_184465165.1">
    <property type="nucleotide sequence ID" value="NZ_JACHHW010000017.1"/>
</dbReference>
<accession>A0A840R7E9</accession>
<gene>
    <name evidence="6" type="ORF">HNQ57_003542</name>
</gene>
<sequence>MASILEALRLAAISAQKRILLPEYYDERVIEAAEIIAMQQLAHPILIDIPVGVQAPMGVEIFSQRGDAVEWTEKAILAFSEARAAKGMTEEKAREQLKNPVLLAAVLIKLGYADGGIAGSVATTGEVLRAGIRGLGLSLGAKQVSSVFLMELADGRVLSFADCAVNPDPDSAGLADIAIVSAATHQQLTGAEPKVALLSFSTKGSAEHAHISKIREALSYVKIQVPALKVDGELQFDAAFVPAIADRKAPDSTVAGQANVYIFPNLSAGNIAYKIAQRIGGAKAIGPVLQGLAKPWMDLSRGCSVADIVELAAVTAVLSR</sequence>
<dbReference type="EC" id="2.3.1.8" evidence="2"/>
<dbReference type="InterPro" id="IPR042112">
    <property type="entry name" value="P_AcTrfase_dom2"/>
</dbReference>
<proteinExistence type="inferred from homology"/>
<comment type="similarity">
    <text evidence="1">Belongs to the phosphate acetyltransferase and butyryltransferase family.</text>
</comment>
<reference evidence="6 7" key="1">
    <citation type="submission" date="2020-08" db="EMBL/GenBank/DDBJ databases">
        <title>Genomic Encyclopedia of Type Strains, Phase IV (KMG-IV): sequencing the most valuable type-strain genomes for metagenomic binning, comparative biology and taxonomic classification.</title>
        <authorList>
            <person name="Goeker M."/>
        </authorList>
    </citation>
    <scope>NUCLEOTIDE SEQUENCE [LARGE SCALE GENOMIC DNA]</scope>
    <source>
        <strain evidence="6 7">DSM 25701</strain>
    </source>
</reference>
<keyword evidence="3 6" id="KW-0808">Transferase</keyword>
<organism evidence="6 7">
    <name type="scientific">Zhongshania antarctica</name>
    <dbReference type="NCBI Taxonomy" id="641702"/>
    <lineage>
        <taxon>Bacteria</taxon>
        <taxon>Pseudomonadati</taxon>
        <taxon>Pseudomonadota</taxon>
        <taxon>Gammaproteobacteria</taxon>
        <taxon>Cellvibrionales</taxon>
        <taxon>Spongiibacteraceae</taxon>
        <taxon>Zhongshania</taxon>
    </lineage>
</organism>
<protein>
    <recommendedName>
        <fullName evidence="2">phosphate acetyltransferase</fullName>
        <ecNumber evidence="2">2.3.1.8</ecNumber>
    </recommendedName>
</protein>
<dbReference type="InterPro" id="IPR004614">
    <property type="entry name" value="P_AcTrfase"/>
</dbReference>
<dbReference type="InterPro" id="IPR012147">
    <property type="entry name" value="P_Ac_Bu_trans"/>
</dbReference>
<dbReference type="NCBIfam" id="NF007233">
    <property type="entry name" value="PRK09653.1"/>
    <property type="match status" value="1"/>
</dbReference>
<dbReference type="PANTHER" id="PTHR43356:SF1">
    <property type="entry name" value="PHOSPHATE ACETYLTRANSFERASE EUTD"/>
    <property type="match status" value="1"/>
</dbReference>
<feature type="domain" description="Phosphate acetyl/butaryl transferase" evidence="5">
    <location>
        <begin position="5"/>
        <end position="316"/>
    </location>
</feature>